<dbReference type="EMBL" id="GAMC01011463">
    <property type="protein sequence ID" value="JAB95092.1"/>
    <property type="molecule type" value="mRNA"/>
</dbReference>
<dbReference type="AlphaFoldDB" id="W8BNU4"/>
<reference evidence="1" key="2">
    <citation type="journal article" date="2014" name="BMC Genomics">
        <title>A genomic perspective to assessing quality of mass-reared SIT flies used in Mediterranean fruit fly (Ceratitis capitata) eradication in California.</title>
        <authorList>
            <person name="Calla B."/>
            <person name="Hall B."/>
            <person name="Hou S."/>
            <person name="Geib S.M."/>
        </authorList>
    </citation>
    <scope>NUCLEOTIDE SEQUENCE</scope>
</reference>
<dbReference type="PANTHER" id="PTHR20977:SF0">
    <property type="entry name" value="AT13385P-RELATED"/>
    <property type="match status" value="1"/>
</dbReference>
<dbReference type="OrthoDB" id="7812215at2759"/>
<proteinExistence type="evidence at transcript level"/>
<dbReference type="SMART" id="SM00689">
    <property type="entry name" value="DM6"/>
    <property type="match status" value="1"/>
</dbReference>
<reference evidence="1" key="1">
    <citation type="submission" date="2013-07" db="EMBL/GenBank/DDBJ databases">
        <authorList>
            <person name="Geib S."/>
        </authorList>
    </citation>
    <scope>NUCLEOTIDE SEQUENCE</scope>
</reference>
<evidence type="ECO:0000313" key="1">
    <source>
        <dbReference type="EMBL" id="JAB95091.1"/>
    </source>
</evidence>
<dbReference type="InterPro" id="IPR006611">
    <property type="entry name" value="DUF1431_DROsp"/>
</dbReference>
<dbReference type="Pfam" id="PF07248">
    <property type="entry name" value="DUF1431"/>
    <property type="match status" value="1"/>
</dbReference>
<accession>W8BNU4</accession>
<organism evidence="1">
    <name type="scientific">Ceratitis capitata</name>
    <name type="common">Mediterranean fruit fly</name>
    <name type="synonym">Tephritis capitata</name>
    <dbReference type="NCBI Taxonomy" id="7213"/>
    <lineage>
        <taxon>Eukaryota</taxon>
        <taxon>Metazoa</taxon>
        <taxon>Ecdysozoa</taxon>
        <taxon>Arthropoda</taxon>
        <taxon>Hexapoda</taxon>
        <taxon>Insecta</taxon>
        <taxon>Pterygota</taxon>
        <taxon>Neoptera</taxon>
        <taxon>Endopterygota</taxon>
        <taxon>Diptera</taxon>
        <taxon>Brachycera</taxon>
        <taxon>Muscomorpha</taxon>
        <taxon>Tephritoidea</taxon>
        <taxon>Tephritidae</taxon>
        <taxon>Ceratitis</taxon>
        <taxon>Ceratitis</taxon>
    </lineage>
</organism>
<protein>
    <submittedName>
        <fullName evidence="1">Uncharacterized protein</fullName>
    </submittedName>
</protein>
<dbReference type="EMBL" id="GAMC01011464">
    <property type="protein sequence ID" value="JAB95091.1"/>
    <property type="molecule type" value="mRNA"/>
</dbReference>
<sequence>MTLQNLLRGCALRLTKVGAAAPATILQAKRFQSSSSGFSGCILPKWKKPPPKPRLGRKCLPYKVPVCSEEVLQKRRKTRPCQLKRNLEEIDPECCPNPCFDAHPRFDDLHYAPSEKNRPYQQTWCEFGNLRIVERPRCCYEEFDIPMPKRRKRGKTGPHVDMCAIARQCPNVSPRCSKIVWPGCQTRKCEFSCKYYPPPKDCLKVCTPYPSFTECDRDLPKPLHPIECDCLKIIGFCPI</sequence>
<dbReference type="PANTHER" id="PTHR20977">
    <property type="entry name" value="AT13385P-RELATED"/>
    <property type="match status" value="1"/>
</dbReference>
<name>W8BNU4_CERCA</name>